<organism evidence="2 3">
    <name type="scientific">Rhodobacter maris</name>
    <dbReference type="NCBI Taxonomy" id="446682"/>
    <lineage>
        <taxon>Bacteria</taxon>
        <taxon>Pseudomonadati</taxon>
        <taxon>Pseudomonadota</taxon>
        <taxon>Alphaproteobacteria</taxon>
        <taxon>Rhodobacterales</taxon>
        <taxon>Rhodobacter group</taxon>
        <taxon>Rhodobacter</taxon>
    </lineage>
</organism>
<dbReference type="InterPro" id="IPR023753">
    <property type="entry name" value="FAD/NAD-binding_dom"/>
</dbReference>
<protein>
    <submittedName>
        <fullName evidence="2">Pyridine nucleotide-disulphide oxidoreductase</fullName>
    </submittedName>
</protein>
<reference evidence="3" key="1">
    <citation type="submission" date="2017-08" db="EMBL/GenBank/DDBJ databases">
        <authorList>
            <person name="Varghese N."/>
            <person name="Submissions S."/>
        </authorList>
    </citation>
    <scope>NUCLEOTIDE SEQUENCE [LARGE SCALE GENOMIC DNA]</scope>
    <source>
        <strain evidence="3">JA276</strain>
    </source>
</reference>
<dbReference type="Pfam" id="PF07992">
    <property type="entry name" value="Pyr_redox_2"/>
    <property type="match status" value="1"/>
</dbReference>
<dbReference type="GO" id="GO:0016491">
    <property type="term" value="F:oxidoreductase activity"/>
    <property type="evidence" value="ECO:0007669"/>
    <property type="project" value="InterPro"/>
</dbReference>
<evidence type="ECO:0000313" key="2">
    <source>
        <dbReference type="EMBL" id="SOC07804.1"/>
    </source>
</evidence>
<dbReference type="PRINTS" id="PR00368">
    <property type="entry name" value="FADPNR"/>
</dbReference>
<keyword evidence="3" id="KW-1185">Reference proteome</keyword>
<dbReference type="Gene3D" id="3.50.50.60">
    <property type="entry name" value="FAD/NAD(P)-binding domain"/>
    <property type="match status" value="2"/>
</dbReference>
<dbReference type="InterPro" id="IPR036188">
    <property type="entry name" value="FAD/NAD-bd_sf"/>
</dbReference>
<proteinExistence type="predicted"/>
<dbReference type="PANTHER" id="PTHR43755">
    <property type="match status" value="1"/>
</dbReference>
<dbReference type="PANTHER" id="PTHR43755:SF1">
    <property type="entry name" value="FAD-DEPENDENT PYRIDINE NUCLEOTIDE-DISULPHIDE OXIDOREDUCTASE"/>
    <property type="match status" value="1"/>
</dbReference>
<feature type="domain" description="FAD/NAD(P)-binding" evidence="1">
    <location>
        <begin position="34"/>
        <end position="142"/>
    </location>
</feature>
<dbReference type="AlphaFoldDB" id="A0A285SIS7"/>
<dbReference type="Proteomes" id="UP000219111">
    <property type="component" value="Unassembled WGS sequence"/>
</dbReference>
<sequence length="333" mass="34175">MTRLSRRSLTLGLLSGAALVATGASLRLGRSERALVIGAGPAGALAAATLARQTPGASVVLLERDPTRLGRDTAATAFERPAAGLSLAALSAAGVSVKIDEVTGVDWRAGRAALFSGRSLAFDRLILAPGTAPRAEDIAGLDAVARHDWPAAWGSEREARRLEAQLAALPARGHVVLRLPAEISAPQVALSRALTLARKVAQTEGARLTVLDESGDSALAGAFAMAAGLQGLNRNVHWIGADQGAKVLAVDSRRGRIETAAGRITADVVNFIAPQEAGRLAQAAGLTDASGWCPTDAESRSTRIEGAVILGDARKGAIRSFESARASAQALTA</sequence>
<dbReference type="RefSeq" id="WP_245860939.1">
    <property type="nucleotide sequence ID" value="NZ_OBMT01000006.1"/>
</dbReference>
<dbReference type="SUPFAM" id="SSF51905">
    <property type="entry name" value="FAD/NAD(P)-binding domain"/>
    <property type="match status" value="2"/>
</dbReference>
<dbReference type="EMBL" id="OBMT01000006">
    <property type="protein sequence ID" value="SOC07804.1"/>
    <property type="molecule type" value="Genomic_DNA"/>
</dbReference>
<gene>
    <name evidence="2" type="ORF">SAMN05877831_10666</name>
</gene>
<name>A0A285SIS7_9RHOB</name>
<evidence type="ECO:0000313" key="3">
    <source>
        <dbReference type="Proteomes" id="UP000219111"/>
    </source>
</evidence>
<dbReference type="InterPro" id="IPR052541">
    <property type="entry name" value="SQRD"/>
</dbReference>
<evidence type="ECO:0000259" key="1">
    <source>
        <dbReference type="Pfam" id="PF07992"/>
    </source>
</evidence>
<accession>A0A285SIS7</accession>